<evidence type="ECO:0000313" key="5">
    <source>
        <dbReference type="EMBL" id="ROQ21053.1"/>
    </source>
</evidence>
<proteinExistence type="predicted"/>
<accession>A0A3N1NXZ7</accession>
<organism evidence="5 6">
    <name type="scientific">Marinimicrobium koreense</name>
    <dbReference type="NCBI Taxonomy" id="306545"/>
    <lineage>
        <taxon>Bacteria</taxon>
        <taxon>Pseudomonadati</taxon>
        <taxon>Pseudomonadota</taxon>
        <taxon>Gammaproteobacteria</taxon>
        <taxon>Cellvibrionales</taxon>
        <taxon>Cellvibrionaceae</taxon>
        <taxon>Marinimicrobium</taxon>
    </lineage>
</organism>
<dbReference type="Proteomes" id="UP000273643">
    <property type="component" value="Unassembled WGS sequence"/>
</dbReference>
<dbReference type="PANTHER" id="PTHR43004:SF19">
    <property type="entry name" value="BINDING MONOOXYGENASE, PUTATIVE (JCVI)-RELATED"/>
    <property type="match status" value="1"/>
</dbReference>
<dbReference type="Gene3D" id="3.40.30.120">
    <property type="match status" value="1"/>
</dbReference>
<keyword evidence="6" id="KW-1185">Reference proteome</keyword>
<dbReference type="PRINTS" id="PR00420">
    <property type="entry name" value="RNGMNOXGNASE"/>
</dbReference>
<dbReference type="InterPro" id="IPR002938">
    <property type="entry name" value="FAD-bd"/>
</dbReference>
<name>A0A3N1NXZ7_9GAMM</name>
<dbReference type="OrthoDB" id="8672648at2"/>
<dbReference type="SUPFAM" id="SSF51905">
    <property type="entry name" value="FAD/NAD(P)-binding domain"/>
    <property type="match status" value="1"/>
</dbReference>
<reference evidence="5 6" key="1">
    <citation type="submission" date="2018-11" db="EMBL/GenBank/DDBJ databases">
        <title>Genomic Encyclopedia of Type Strains, Phase IV (KMG-IV): sequencing the most valuable type-strain genomes for metagenomic binning, comparative biology and taxonomic classification.</title>
        <authorList>
            <person name="Goeker M."/>
        </authorList>
    </citation>
    <scope>NUCLEOTIDE SEQUENCE [LARGE SCALE GENOMIC DNA]</scope>
    <source>
        <strain evidence="5 6">DSM 16974</strain>
    </source>
</reference>
<dbReference type="InterPro" id="IPR050641">
    <property type="entry name" value="RIFMO-like"/>
</dbReference>
<evidence type="ECO:0000259" key="4">
    <source>
        <dbReference type="Pfam" id="PF01494"/>
    </source>
</evidence>
<dbReference type="Gene3D" id="3.30.70.2450">
    <property type="match status" value="1"/>
</dbReference>
<keyword evidence="3" id="KW-0274">FAD</keyword>
<dbReference type="Gene3D" id="3.50.50.60">
    <property type="entry name" value="FAD/NAD(P)-binding domain"/>
    <property type="match status" value="1"/>
</dbReference>
<evidence type="ECO:0000256" key="3">
    <source>
        <dbReference type="ARBA" id="ARBA00022827"/>
    </source>
</evidence>
<dbReference type="AlphaFoldDB" id="A0A3N1NXZ7"/>
<sequence>MKDSRRDEILIVGCGPTGLVLAIELARRGVRFRLIDKRDGPTMMPRAFTLHARTMEMLEHMGVVHHFLKGGIKSRGFSFNFKGKDVRPSLDFSKMDSTYPYVLIYDQGWTDKHLREHLESTYDIRPEWSTEIVGLEQGKDKCKAVLTHGKTGAKEAVEPTWIVGCDGVHSFVRKSVGLDDSGSKYDGMIMEMMDTKLDGFNGEDELVHYYISKDNFVLITKLPDGHHRIGVSGVSVNRADDQRLTQRERFQNLLDEHLEGVTLATPKLERRWEVRRRIAEKYRIGNVFLAGDAAHVHSPSGGQGMNVSMQDAYNLGWKLALVALNQASSSLLDTYASERSPVGEQVLEGTDAMHDIIMAHGQGMEDRLKLTQAKGWHESTVMRISGLSHNYCEAMSLPPELRLPNGIPPGTRAPNVKVEGERWLFDLLRHPRMSFLIVQDGESDPAETASVASSLSENFGRNANVYKVQAGERFKSSYGSYDKPHVYVIRPDGYVYCHCLLEDVPLLTNHMNEWFLPKEDLVGNAPISAKNDSEKEWWPKISRWLWQGMTAQSSRRDTYR</sequence>
<dbReference type="PANTHER" id="PTHR43004">
    <property type="entry name" value="TRK SYSTEM POTASSIUM UPTAKE PROTEIN"/>
    <property type="match status" value="1"/>
</dbReference>
<dbReference type="EMBL" id="RJUK01000001">
    <property type="protein sequence ID" value="ROQ21053.1"/>
    <property type="molecule type" value="Genomic_DNA"/>
</dbReference>
<protein>
    <submittedName>
        <fullName evidence="5">2-polyprenyl-6-methoxyphenol hydroxylase-like FAD-dependent oxidoreductase</fullName>
    </submittedName>
</protein>
<evidence type="ECO:0000256" key="1">
    <source>
        <dbReference type="ARBA" id="ARBA00001974"/>
    </source>
</evidence>
<dbReference type="InterPro" id="IPR036188">
    <property type="entry name" value="FAD/NAD-bd_sf"/>
</dbReference>
<feature type="domain" description="FAD-binding" evidence="4">
    <location>
        <begin position="8"/>
        <end position="348"/>
    </location>
</feature>
<keyword evidence="2" id="KW-0285">Flavoprotein</keyword>
<dbReference type="Pfam" id="PF01494">
    <property type="entry name" value="FAD_binding_3"/>
    <property type="match status" value="1"/>
</dbReference>
<dbReference type="GO" id="GO:0016709">
    <property type="term" value="F:oxidoreductase activity, acting on paired donors, with incorporation or reduction of molecular oxygen, NAD(P)H as one donor, and incorporation of one atom of oxygen"/>
    <property type="evidence" value="ECO:0007669"/>
    <property type="project" value="UniProtKB-ARBA"/>
</dbReference>
<evidence type="ECO:0000313" key="6">
    <source>
        <dbReference type="Proteomes" id="UP000273643"/>
    </source>
</evidence>
<dbReference type="GO" id="GO:0071949">
    <property type="term" value="F:FAD binding"/>
    <property type="evidence" value="ECO:0007669"/>
    <property type="project" value="InterPro"/>
</dbReference>
<comment type="caution">
    <text evidence="5">The sequence shown here is derived from an EMBL/GenBank/DDBJ whole genome shotgun (WGS) entry which is preliminary data.</text>
</comment>
<gene>
    <name evidence="5" type="ORF">EDC38_1674</name>
</gene>
<dbReference type="RefSeq" id="WP_123638103.1">
    <property type="nucleotide sequence ID" value="NZ_RJUK01000001.1"/>
</dbReference>
<evidence type="ECO:0000256" key="2">
    <source>
        <dbReference type="ARBA" id="ARBA00022630"/>
    </source>
</evidence>
<comment type="cofactor">
    <cofactor evidence="1">
        <name>FAD</name>
        <dbReference type="ChEBI" id="CHEBI:57692"/>
    </cofactor>
</comment>